<dbReference type="AlphaFoldDB" id="A0A9E8CJ62"/>
<dbReference type="PANTHER" id="PTHR21015">
    <property type="entry name" value="UDP-N-ACETYLGLUCOSAMINE--N-ACETYLMURAMYL-(PENTAPEPTIDE) PYROPHOSPHORYL-UNDECAPRENOL N-ACETYLGLUCOSAMINE TRANSFERASE 1"/>
    <property type="match status" value="1"/>
</dbReference>
<name>A0A9E8CJ62_9HYPH</name>
<protein>
    <recommendedName>
        <fullName evidence="1">Glycosyl transferase family 28 C-terminal domain-containing protein</fullName>
    </recommendedName>
</protein>
<evidence type="ECO:0000259" key="1">
    <source>
        <dbReference type="Pfam" id="PF04101"/>
    </source>
</evidence>
<reference evidence="2" key="1">
    <citation type="submission" date="2022-08" db="EMBL/GenBank/DDBJ databases">
        <title>Complete Genome Sequences of 2 Bosea sp. soil isolates.</title>
        <authorList>
            <person name="Alvarez Arevalo M."/>
            <person name="Sterndorff E.B."/>
            <person name="Faurdal D."/>
            <person name="Joergensen T.S."/>
            <person name="Weber T."/>
        </authorList>
    </citation>
    <scope>NUCLEOTIDE SEQUENCE</scope>
    <source>
        <strain evidence="2">NBC_00436</strain>
    </source>
</reference>
<organism evidence="2">
    <name type="scientific">Bosea sp. NBC_00436</name>
    <dbReference type="NCBI Taxonomy" id="2969620"/>
    <lineage>
        <taxon>Bacteria</taxon>
        <taxon>Pseudomonadati</taxon>
        <taxon>Pseudomonadota</taxon>
        <taxon>Alphaproteobacteria</taxon>
        <taxon>Hyphomicrobiales</taxon>
        <taxon>Boseaceae</taxon>
        <taxon>Bosea</taxon>
    </lineage>
</organism>
<dbReference type="GO" id="GO:0016758">
    <property type="term" value="F:hexosyltransferase activity"/>
    <property type="evidence" value="ECO:0007669"/>
    <property type="project" value="InterPro"/>
</dbReference>
<dbReference type="PANTHER" id="PTHR21015:SF22">
    <property type="entry name" value="GLYCOSYLTRANSFERASE"/>
    <property type="match status" value="1"/>
</dbReference>
<dbReference type="Pfam" id="PF04101">
    <property type="entry name" value="Glyco_tran_28_C"/>
    <property type="match status" value="1"/>
</dbReference>
<evidence type="ECO:0000313" key="2">
    <source>
        <dbReference type="EMBL" id="UZF85482.1"/>
    </source>
</evidence>
<proteinExistence type="predicted"/>
<gene>
    <name evidence="2" type="ORF">NWE54_16820</name>
</gene>
<sequence length="427" mass="44528">MTASVLIAVTHLLGSGHLVRAANLARALVRGGFSVTLASGGMPLRAMESEPFAFVQLPVIRTEGTDFRTLLDENGQPIEPERKTARVAMLEELAARLQPDVVIVEHFPFGRRQLAGEFLALIAAARAARPEALVLSSVRDVLVTPRPDRIAEAEARIAGLFDAVLVHGDAGFLPLDRSWPVGEGLAAKLRYTGYLDAERVAGSHSPHPEEARRAVSKDVPDIAGASASILLDAIPNGMAPQDEGSNGMGEVIVSGGGSAAALPLFACAVAAARLDRSGRRWRLLAGRGVAEADLALLAADAPEKVVIERARPDFPALLAGCAVSISQAGYNTVLDLVAAGRPAVVVPFDAGNETEQTVRAEAMERAGLARCFRLSGDFVADAVALADAVGESIGSKPPVLPIDRDGAACSAVIVGELLAEVAGRARH</sequence>
<dbReference type="SUPFAM" id="SSF53756">
    <property type="entry name" value="UDP-Glycosyltransferase/glycogen phosphorylase"/>
    <property type="match status" value="1"/>
</dbReference>
<dbReference type="EMBL" id="CP102774">
    <property type="protein sequence ID" value="UZF85482.1"/>
    <property type="molecule type" value="Genomic_DNA"/>
</dbReference>
<dbReference type="Gene3D" id="3.40.50.2000">
    <property type="entry name" value="Glycogen Phosphorylase B"/>
    <property type="match status" value="2"/>
</dbReference>
<feature type="domain" description="Glycosyl transferase family 28 C-terminal" evidence="1">
    <location>
        <begin position="256"/>
        <end position="373"/>
    </location>
</feature>
<accession>A0A9E8CJ62</accession>
<dbReference type="InterPro" id="IPR007235">
    <property type="entry name" value="Glyco_trans_28_C"/>
</dbReference>